<organism evidence="3 4">
    <name type="scientific">Weissella jogaejeotgali</name>
    <dbReference type="NCBI Taxonomy" id="1631871"/>
    <lineage>
        <taxon>Bacteria</taxon>
        <taxon>Bacillati</taxon>
        <taxon>Bacillota</taxon>
        <taxon>Bacilli</taxon>
        <taxon>Lactobacillales</taxon>
        <taxon>Lactobacillaceae</taxon>
        <taxon>Weissella</taxon>
    </lineage>
</organism>
<sequence>MIQPVRMNNIKILDNEILHFQKNTISYLLSLEPKKFLYEFDKISGIDPGDVTGYAGWERSDKVNFRGHFFGHYVLALSQAILMVDDKVVREKLVSKLEDSVNGLYDAQTNYAKLHPESAGYVSAFKEIALDEVEGKNIADEDKENVLVPWYDLHKILAGLLATYTNLKEQLPEISSKALTIAKRFGEYVYNRLIQLTYSDYMLKIEYGGMNDALYQLFEITLNAHFLTAAEYFDEVTLFESLAENKDILSGKHANTTIPKLIGALHRYVIFTDQELQNKFLDTKQQTKLMMYYQAAKNFWDIVVNNHTYINGDNSQEEHFREPSALYHDAEELDGGQTCETCNAYNMLKLTRLLFTISGDKKYLDYYEKTYINTILASQNPETGMMTYFQPMAAGYTKVYNRPFTEFWCCTGTGIENFTKLSDSCYFKKNDQLYVNLYFSNELQITENNLVIKLRGNKQRNQFDLTVSKLDSHKPANPIQLYLRKPNWAGSDSALLHNGQKLESSVNTDGFWQISDLAPGDEVKINFAMNLNVVNAPDNKKYVALQYGPYVLAGRANSKIEQQNLDHPGGVLVRMAIRDDTFPRTITSEVDFSSWQRQVENEAQIDFASDNLIKVTLPHIAEDYDFIPYYQVYKSRYGVYFEWQKAGSREAKRRRMKLEQARVIKENTIADLINFDNNNAEFTYQLVKDNSEVGDHWGHTYRMAHKNGSFGYIFDLQGKEDSNLELSFLLNNEDAGKQLKFRVNDNPADDKILSVSSDETVDEVGFYTKKFHINPKEPQLKLDFLSDGQDSPRIFEIKIMRK</sequence>
<dbReference type="STRING" id="1631871.FOL01_1634"/>
<dbReference type="RefSeq" id="WP_075270233.1">
    <property type="nucleotide sequence ID" value="NZ_CP014332.1"/>
</dbReference>
<dbReference type="OrthoDB" id="9757939at2"/>
<dbReference type="InterPro" id="IPR008928">
    <property type="entry name" value="6-hairpin_glycosidase_sf"/>
</dbReference>
<dbReference type="KEGG" id="wjo:FOL01_1634"/>
<evidence type="ECO:0000259" key="1">
    <source>
        <dbReference type="Pfam" id="PF07944"/>
    </source>
</evidence>
<keyword evidence="4" id="KW-1185">Reference proteome</keyword>
<dbReference type="EMBL" id="CP014332">
    <property type="protein sequence ID" value="APS42493.1"/>
    <property type="molecule type" value="Genomic_DNA"/>
</dbReference>
<evidence type="ECO:0000259" key="2">
    <source>
        <dbReference type="Pfam" id="PF20736"/>
    </source>
</evidence>
<evidence type="ECO:0008006" key="5">
    <source>
        <dbReference type="Google" id="ProtNLM"/>
    </source>
</evidence>
<accession>A0A1L6RD80</accession>
<dbReference type="Proteomes" id="UP000185473">
    <property type="component" value="Chromosome"/>
</dbReference>
<evidence type="ECO:0000313" key="4">
    <source>
        <dbReference type="Proteomes" id="UP000185473"/>
    </source>
</evidence>
<feature type="domain" description="Non-reducing end beta-L-arabinofuranosidase-like GH127 middle" evidence="2">
    <location>
        <begin position="432"/>
        <end position="529"/>
    </location>
</feature>
<dbReference type="InterPro" id="IPR012878">
    <property type="entry name" value="Beta-AFase-like_GH127_cat"/>
</dbReference>
<reference evidence="3 4" key="1">
    <citation type="submission" date="2016-02" db="EMBL/GenBank/DDBJ databases">
        <title>Complete Genome Sequence of Weissella jogaejeotgali FOL01.</title>
        <authorList>
            <person name="Lee J.-H."/>
            <person name="Ku H.-J."/>
        </authorList>
    </citation>
    <scope>NUCLEOTIDE SEQUENCE [LARGE SCALE GENOMIC DNA]</scope>
    <source>
        <strain evidence="3 4">FOL01</strain>
    </source>
</reference>
<evidence type="ECO:0000313" key="3">
    <source>
        <dbReference type="EMBL" id="APS42493.1"/>
    </source>
</evidence>
<dbReference type="AlphaFoldDB" id="A0A1L6RD80"/>
<gene>
    <name evidence="3" type="ORF">FOL01_1634</name>
</gene>
<dbReference type="Pfam" id="PF07944">
    <property type="entry name" value="Beta-AFase-like_GH127_cat"/>
    <property type="match status" value="1"/>
</dbReference>
<name>A0A1L6RD80_9LACO</name>
<dbReference type="InterPro" id="IPR049046">
    <property type="entry name" value="Beta-AFase-like_GH127_middle"/>
</dbReference>
<dbReference type="GO" id="GO:0005975">
    <property type="term" value="P:carbohydrate metabolic process"/>
    <property type="evidence" value="ECO:0007669"/>
    <property type="project" value="InterPro"/>
</dbReference>
<dbReference type="PANTHER" id="PTHR31151:SF0">
    <property type="entry name" value="PROLINE-TRNA LIGASE (DUF1680)"/>
    <property type="match status" value="1"/>
</dbReference>
<feature type="domain" description="Non-reducing end beta-L-arabinofuranosidase-like GH127 catalytic" evidence="1">
    <location>
        <begin position="10"/>
        <end position="422"/>
    </location>
</feature>
<dbReference type="Pfam" id="PF20736">
    <property type="entry name" value="Glyco_hydro127M"/>
    <property type="match status" value="1"/>
</dbReference>
<protein>
    <recommendedName>
        <fullName evidence="5">Glycosyl hydrolase (DUF1680)</fullName>
    </recommendedName>
</protein>
<dbReference type="PANTHER" id="PTHR31151">
    <property type="entry name" value="PROLINE-TRNA LIGASE (DUF1680)"/>
    <property type="match status" value="1"/>
</dbReference>
<proteinExistence type="predicted"/>
<dbReference type="SUPFAM" id="SSF48208">
    <property type="entry name" value="Six-hairpin glycosidases"/>
    <property type="match status" value="1"/>
</dbReference>